<keyword evidence="9" id="KW-0472">Membrane</keyword>
<dbReference type="AlphaFoldDB" id="A0A542DDE5"/>
<dbReference type="RefSeq" id="WP_246076230.1">
    <property type="nucleotide sequence ID" value="NZ_VFML01000001.1"/>
</dbReference>
<evidence type="ECO:0000313" key="13">
    <source>
        <dbReference type="Proteomes" id="UP000320876"/>
    </source>
</evidence>
<dbReference type="Pfam" id="PF07730">
    <property type="entry name" value="HisKA_3"/>
    <property type="match status" value="1"/>
</dbReference>
<dbReference type="InterPro" id="IPR011712">
    <property type="entry name" value="Sig_transdc_His_kin_sub3_dim/P"/>
</dbReference>
<evidence type="ECO:0000256" key="5">
    <source>
        <dbReference type="ARBA" id="ARBA00022741"/>
    </source>
</evidence>
<dbReference type="PANTHER" id="PTHR24421">
    <property type="entry name" value="NITRATE/NITRITE SENSOR PROTEIN NARX-RELATED"/>
    <property type="match status" value="1"/>
</dbReference>
<comment type="caution">
    <text evidence="12">The sequence shown here is derived from an EMBL/GenBank/DDBJ whole genome shotgun (WGS) entry which is preliminary data.</text>
</comment>
<keyword evidence="9" id="KW-0812">Transmembrane</keyword>
<feature type="transmembrane region" description="Helical" evidence="9">
    <location>
        <begin position="21"/>
        <end position="44"/>
    </location>
</feature>
<dbReference type="Proteomes" id="UP000320876">
    <property type="component" value="Unassembled WGS sequence"/>
</dbReference>
<evidence type="ECO:0000256" key="6">
    <source>
        <dbReference type="ARBA" id="ARBA00022777"/>
    </source>
</evidence>
<name>A0A542DDE5_AMYCI</name>
<dbReference type="InterPro" id="IPR003594">
    <property type="entry name" value="HATPase_dom"/>
</dbReference>
<dbReference type="Pfam" id="PF02518">
    <property type="entry name" value="HATPase_c"/>
    <property type="match status" value="1"/>
</dbReference>
<feature type="transmembrane region" description="Helical" evidence="9">
    <location>
        <begin position="146"/>
        <end position="164"/>
    </location>
</feature>
<keyword evidence="6 12" id="KW-0418">Kinase</keyword>
<keyword evidence="3" id="KW-0597">Phosphoprotein</keyword>
<dbReference type="InterPro" id="IPR050482">
    <property type="entry name" value="Sensor_HK_TwoCompSys"/>
</dbReference>
<dbReference type="PANTHER" id="PTHR24421:SF10">
    <property type="entry name" value="NITRATE_NITRITE SENSOR PROTEIN NARQ"/>
    <property type="match status" value="1"/>
</dbReference>
<keyword evidence="8" id="KW-0902">Two-component regulatory system</keyword>
<accession>A0A542DDE5</accession>
<keyword evidence="4" id="KW-0808">Transferase</keyword>
<comment type="catalytic activity">
    <reaction evidence="1">
        <text>ATP + protein L-histidine = ADP + protein N-phospho-L-histidine.</text>
        <dbReference type="EC" id="2.7.13.3"/>
    </reaction>
</comment>
<evidence type="ECO:0000256" key="2">
    <source>
        <dbReference type="ARBA" id="ARBA00012438"/>
    </source>
</evidence>
<dbReference type="GO" id="GO:0000155">
    <property type="term" value="F:phosphorelay sensor kinase activity"/>
    <property type="evidence" value="ECO:0007669"/>
    <property type="project" value="InterPro"/>
</dbReference>
<dbReference type="GO" id="GO:0005524">
    <property type="term" value="F:ATP binding"/>
    <property type="evidence" value="ECO:0007669"/>
    <property type="project" value="UniProtKB-KW"/>
</dbReference>
<evidence type="ECO:0000256" key="4">
    <source>
        <dbReference type="ARBA" id="ARBA00022679"/>
    </source>
</evidence>
<dbReference type="EC" id="2.7.13.3" evidence="2"/>
<keyword evidence="9" id="KW-1133">Transmembrane helix</keyword>
<evidence type="ECO:0000313" key="12">
    <source>
        <dbReference type="EMBL" id="TQJ01100.1"/>
    </source>
</evidence>
<protein>
    <recommendedName>
        <fullName evidence="2">histidine kinase</fullName>
        <ecNumber evidence="2">2.7.13.3</ecNumber>
    </recommendedName>
</protein>
<organism evidence="12 13">
    <name type="scientific">Amycolatopsis cihanbeyliensis</name>
    <dbReference type="NCBI Taxonomy" id="1128664"/>
    <lineage>
        <taxon>Bacteria</taxon>
        <taxon>Bacillati</taxon>
        <taxon>Actinomycetota</taxon>
        <taxon>Actinomycetes</taxon>
        <taxon>Pseudonocardiales</taxon>
        <taxon>Pseudonocardiaceae</taxon>
        <taxon>Amycolatopsis</taxon>
    </lineage>
</organism>
<evidence type="ECO:0000256" key="7">
    <source>
        <dbReference type="ARBA" id="ARBA00022840"/>
    </source>
</evidence>
<evidence type="ECO:0000259" key="10">
    <source>
        <dbReference type="Pfam" id="PF02518"/>
    </source>
</evidence>
<evidence type="ECO:0000256" key="8">
    <source>
        <dbReference type="ARBA" id="ARBA00023012"/>
    </source>
</evidence>
<evidence type="ECO:0000256" key="3">
    <source>
        <dbReference type="ARBA" id="ARBA00022553"/>
    </source>
</evidence>
<reference evidence="12 13" key="1">
    <citation type="submission" date="2019-06" db="EMBL/GenBank/DDBJ databases">
        <title>Sequencing the genomes of 1000 actinobacteria strains.</title>
        <authorList>
            <person name="Klenk H.-P."/>
        </authorList>
    </citation>
    <scope>NUCLEOTIDE SEQUENCE [LARGE SCALE GENOMIC DNA]</scope>
    <source>
        <strain evidence="12 13">DSM 45679</strain>
    </source>
</reference>
<feature type="domain" description="Histidine kinase/HSP90-like ATPase" evidence="10">
    <location>
        <begin position="313"/>
        <end position="397"/>
    </location>
</feature>
<dbReference type="GO" id="GO:0016020">
    <property type="term" value="C:membrane"/>
    <property type="evidence" value="ECO:0007669"/>
    <property type="project" value="InterPro"/>
</dbReference>
<feature type="transmembrane region" description="Helical" evidence="9">
    <location>
        <begin position="50"/>
        <end position="68"/>
    </location>
</feature>
<keyword evidence="5" id="KW-0547">Nucleotide-binding</keyword>
<keyword evidence="7" id="KW-0067">ATP-binding</keyword>
<feature type="transmembrane region" description="Helical" evidence="9">
    <location>
        <begin position="75"/>
        <end position="99"/>
    </location>
</feature>
<keyword evidence="13" id="KW-1185">Reference proteome</keyword>
<feature type="domain" description="Signal transduction histidine kinase subgroup 3 dimerisation and phosphoacceptor" evidence="11">
    <location>
        <begin position="198"/>
        <end position="266"/>
    </location>
</feature>
<gene>
    <name evidence="12" type="ORF">FB471_0765</name>
</gene>
<dbReference type="Gene3D" id="1.20.5.1930">
    <property type="match status" value="1"/>
</dbReference>
<dbReference type="InterPro" id="IPR036890">
    <property type="entry name" value="HATPase_C_sf"/>
</dbReference>
<dbReference type="CDD" id="cd16917">
    <property type="entry name" value="HATPase_UhpB-NarQ-NarX-like"/>
    <property type="match status" value="1"/>
</dbReference>
<proteinExistence type="predicted"/>
<sequence length="407" mass="43323">MRPSTKLSRFRLNRLPPYQQDVVIACFTFLCGSVLYLAGLYELFGNPADAPFWLRIAVYGLLCSTQLLRRRAPGLALGLGTMLLAADMALLGLAAPPLVAFSDLVYAATLYGSTRLSRAMIPVAAIGTLSATAASLILAPDWRLGVLAAFACLPFLITPVWWAANVRQQRDIADSERANAAQLARIAELDREAAVASERSRMARDLHDIIAGQLSAIAIQSEAALSMATADERSGLMHTVLESVRGNSVDALAEMRAMIGLLRADDDGTERTAPARLSELSKLVESARASGMEVEVDIRLDTSSALPTAVDLTAYRIAQEALTNAVKHAPGGTATLAVRQHEGRVHVEVTNELGQARAAEGTGTGLLNMRERAQAIGGSFSAGPGGRGWQVSVVLPIPDGRTERASR</sequence>
<dbReference type="GO" id="GO:0046983">
    <property type="term" value="F:protein dimerization activity"/>
    <property type="evidence" value="ECO:0007669"/>
    <property type="project" value="InterPro"/>
</dbReference>
<dbReference type="SUPFAM" id="SSF55874">
    <property type="entry name" value="ATPase domain of HSP90 chaperone/DNA topoisomerase II/histidine kinase"/>
    <property type="match status" value="1"/>
</dbReference>
<dbReference type="Gene3D" id="3.30.565.10">
    <property type="entry name" value="Histidine kinase-like ATPase, C-terminal domain"/>
    <property type="match status" value="1"/>
</dbReference>
<evidence type="ECO:0000259" key="11">
    <source>
        <dbReference type="Pfam" id="PF07730"/>
    </source>
</evidence>
<dbReference type="EMBL" id="VFML01000001">
    <property type="protein sequence ID" value="TQJ01100.1"/>
    <property type="molecule type" value="Genomic_DNA"/>
</dbReference>
<evidence type="ECO:0000256" key="1">
    <source>
        <dbReference type="ARBA" id="ARBA00000085"/>
    </source>
</evidence>
<feature type="transmembrane region" description="Helical" evidence="9">
    <location>
        <begin position="119"/>
        <end position="139"/>
    </location>
</feature>
<evidence type="ECO:0000256" key="9">
    <source>
        <dbReference type="SAM" id="Phobius"/>
    </source>
</evidence>